<dbReference type="InterPro" id="IPR027417">
    <property type="entry name" value="P-loop_NTPase"/>
</dbReference>
<dbReference type="Pfam" id="PF01529">
    <property type="entry name" value="DHHC"/>
    <property type="match status" value="1"/>
</dbReference>
<evidence type="ECO:0000256" key="11">
    <source>
        <dbReference type="ARBA" id="ARBA00022989"/>
    </source>
</evidence>
<dbReference type="FunFam" id="3.10.330.10:FF:000006">
    <property type="entry name" value="Peroxisome biogenesis factor 1"/>
    <property type="match status" value="1"/>
</dbReference>
<feature type="compositionally biased region" description="Polar residues" evidence="16">
    <location>
        <begin position="470"/>
        <end position="494"/>
    </location>
</feature>
<feature type="region of interest" description="Disordered" evidence="16">
    <location>
        <begin position="659"/>
        <end position="702"/>
    </location>
</feature>
<dbReference type="PROSITE" id="PS00674">
    <property type="entry name" value="AAA"/>
    <property type="match status" value="1"/>
</dbReference>
<feature type="compositionally biased region" description="Low complexity" evidence="16">
    <location>
        <begin position="611"/>
        <end position="638"/>
    </location>
</feature>
<evidence type="ECO:0000256" key="17">
    <source>
        <dbReference type="SAM" id="Phobius"/>
    </source>
</evidence>
<evidence type="ECO:0000259" key="18">
    <source>
        <dbReference type="SMART" id="SM00382"/>
    </source>
</evidence>
<dbReference type="InterPro" id="IPR003593">
    <property type="entry name" value="AAA+_ATPase"/>
</dbReference>
<keyword evidence="8" id="KW-0378">Hydrolase</keyword>
<evidence type="ECO:0000256" key="5">
    <source>
        <dbReference type="ARBA" id="ARBA00022593"/>
    </source>
</evidence>
<feature type="compositionally biased region" description="Pro residues" evidence="16">
    <location>
        <begin position="503"/>
        <end position="522"/>
    </location>
</feature>
<dbReference type="Pfam" id="PF00004">
    <property type="entry name" value="AAA"/>
    <property type="match status" value="2"/>
</dbReference>
<evidence type="ECO:0000256" key="1">
    <source>
        <dbReference type="ARBA" id="ARBA00004141"/>
    </source>
</evidence>
<feature type="compositionally biased region" description="Polar residues" evidence="16">
    <location>
        <begin position="105"/>
        <end position="120"/>
    </location>
</feature>
<dbReference type="GO" id="GO:0016887">
    <property type="term" value="F:ATP hydrolysis activity"/>
    <property type="evidence" value="ECO:0007669"/>
    <property type="project" value="InterPro"/>
</dbReference>
<dbReference type="InterPro" id="IPR003960">
    <property type="entry name" value="ATPase_AAA_CS"/>
</dbReference>
<dbReference type="GO" id="GO:0005524">
    <property type="term" value="F:ATP binding"/>
    <property type="evidence" value="ECO:0007669"/>
    <property type="project" value="UniProtKB-KW"/>
</dbReference>
<dbReference type="STRING" id="39946.B8B9F6"/>
<feature type="transmembrane region" description="Helical" evidence="17">
    <location>
        <begin position="41"/>
        <end position="62"/>
    </location>
</feature>
<dbReference type="EMBL" id="CM000133">
    <property type="protein sequence ID" value="EEC84013.1"/>
    <property type="molecule type" value="Genomic_DNA"/>
</dbReference>
<evidence type="ECO:0000256" key="7">
    <source>
        <dbReference type="ARBA" id="ARBA00022741"/>
    </source>
</evidence>
<dbReference type="Pfam" id="PF17862">
    <property type="entry name" value="AAA_lid_3"/>
    <property type="match status" value="1"/>
</dbReference>
<dbReference type="FunFam" id="3.40.50.300:FF:001620">
    <property type="entry name" value="Peroxisome biogenesis protein 1"/>
    <property type="match status" value="1"/>
</dbReference>
<keyword evidence="6 17" id="KW-0812">Transmembrane</keyword>
<dbReference type="InterPro" id="IPR015342">
    <property type="entry name" value="PEX1-N_C-lobe"/>
</dbReference>
<feature type="region of interest" description="Disordered" evidence="16">
    <location>
        <begin position="576"/>
        <end position="638"/>
    </location>
</feature>
<evidence type="ECO:0000256" key="12">
    <source>
        <dbReference type="ARBA" id="ARBA00023136"/>
    </source>
</evidence>
<dbReference type="SUPFAM" id="SSF54585">
    <property type="entry name" value="Cdc48 domain 2-like"/>
    <property type="match status" value="1"/>
</dbReference>
<protein>
    <recommendedName>
        <fullName evidence="14">Peroxisomal ATPase PEX1</fullName>
    </recommendedName>
    <alternativeName>
        <fullName evidence="13">Peroxin-1</fullName>
    </alternativeName>
</protein>
<evidence type="ECO:0000256" key="8">
    <source>
        <dbReference type="ARBA" id="ARBA00022801"/>
    </source>
</evidence>
<feature type="transmembrane region" description="Helical" evidence="17">
    <location>
        <begin position="219"/>
        <end position="249"/>
    </location>
</feature>
<dbReference type="Pfam" id="PF09262">
    <property type="entry name" value="PEX-1N"/>
    <property type="match status" value="1"/>
</dbReference>
<dbReference type="PANTHER" id="PTHR23077:SF12">
    <property type="entry name" value="PEROXISOMAL ATPASE PEX1"/>
    <property type="match status" value="1"/>
</dbReference>
<dbReference type="Gramene" id="BGIOSGA029172-TA">
    <property type="protein sequence ID" value="BGIOSGA029172-PA"/>
    <property type="gene ID" value="BGIOSGA029172"/>
</dbReference>
<comment type="subcellular location">
    <subcellularLocation>
        <location evidence="1">Membrane</location>
        <topology evidence="1">Multi-pass membrane protein</topology>
    </subcellularLocation>
</comment>
<feature type="region of interest" description="Disordered" evidence="16">
    <location>
        <begin position="89"/>
        <end position="121"/>
    </location>
</feature>
<dbReference type="FunFam" id="3.40.50.300:FF:000149">
    <property type="entry name" value="Nuclear valosin-containing protein-like"/>
    <property type="match status" value="1"/>
</dbReference>
<feature type="transmembrane region" description="Helical" evidence="17">
    <location>
        <begin position="270"/>
        <end position="298"/>
    </location>
</feature>
<proteinExistence type="inferred from homology"/>
<dbReference type="InterPro" id="IPR003959">
    <property type="entry name" value="ATPase_AAA_core"/>
</dbReference>
<dbReference type="InterPro" id="IPR001594">
    <property type="entry name" value="Palmitoyltrfase_DHHC"/>
</dbReference>
<dbReference type="PANTHER" id="PTHR23077">
    <property type="entry name" value="AAA-FAMILY ATPASE"/>
    <property type="match status" value="1"/>
</dbReference>
<dbReference type="Gene3D" id="3.40.50.300">
    <property type="entry name" value="P-loop containing nucleotide triphosphate hydrolases"/>
    <property type="match status" value="2"/>
</dbReference>
<keyword evidence="12 17" id="KW-0472">Membrane</keyword>
<keyword evidence="9" id="KW-0067">ATP-binding</keyword>
<evidence type="ECO:0000256" key="16">
    <source>
        <dbReference type="SAM" id="MobiDB-lite"/>
    </source>
</evidence>
<dbReference type="Gene3D" id="3.10.330.10">
    <property type="match status" value="1"/>
</dbReference>
<dbReference type="SMART" id="SM00382">
    <property type="entry name" value="AAA"/>
    <property type="match status" value="2"/>
</dbReference>
<evidence type="ECO:0000256" key="13">
    <source>
        <dbReference type="ARBA" id="ARBA00032509"/>
    </source>
</evidence>
<feature type="domain" description="AAA+ ATPase" evidence="18">
    <location>
        <begin position="1188"/>
        <end position="1341"/>
    </location>
</feature>
<dbReference type="HOGENOM" id="CLU_239918_0_0_1"/>
<dbReference type="GO" id="GO:0016409">
    <property type="term" value="F:palmitoyltransferase activity"/>
    <property type="evidence" value="ECO:0007669"/>
    <property type="project" value="InterPro"/>
</dbReference>
<feature type="compositionally biased region" description="Basic and acidic residues" evidence="16">
    <location>
        <begin position="432"/>
        <end position="443"/>
    </location>
</feature>
<dbReference type="GO" id="GO:0016558">
    <property type="term" value="P:protein import into peroxisome matrix"/>
    <property type="evidence" value="ECO:0007669"/>
    <property type="project" value="TreeGrafter"/>
</dbReference>
<keyword evidence="4" id="KW-0813">Transport</keyword>
<evidence type="ECO:0000256" key="3">
    <source>
        <dbReference type="ARBA" id="ARBA00008574"/>
    </source>
</evidence>
<keyword evidence="20" id="KW-1185">Reference proteome</keyword>
<dbReference type="InterPro" id="IPR050168">
    <property type="entry name" value="AAA_ATPase_domain"/>
</dbReference>
<organism evidence="19 20">
    <name type="scientific">Oryza sativa subsp. indica</name>
    <name type="common">Rice</name>
    <dbReference type="NCBI Taxonomy" id="39946"/>
    <lineage>
        <taxon>Eukaryota</taxon>
        <taxon>Viridiplantae</taxon>
        <taxon>Streptophyta</taxon>
        <taxon>Embryophyta</taxon>
        <taxon>Tracheophyta</taxon>
        <taxon>Spermatophyta</taxon>
        <taxon>Magnoliopsida</taxon>
        <taxon>Liliopsida</taxon>
        <taxon>Poales</taxon>
        <taxon>Poaceae</taxon>
        <taxon>BOP clade</taxon>
        <taxon>Oryzoideae</taxon>
        <taxon>Oryzeae</taxon>
        <taxon>Oryzinae</taxon>
        <taxon>Oryza</taxon>
        <taxon>Oryza sativa</taxon>
    </lineage>
</organism>
<reference evidence="19 20" key="1">
    <citation type="journal article" date="2005" name="PLoS Biol.">
        <title>The genomes of Oryza sativa: a history of duplications.</title>
        <authorList>
            <person name="Yu J."/>
            <person name="Wang J."/>
            <person name="Lin W."/>
            <person name="Li S."/>
            <person name="Li H."/>
            <person name="Zhou J."/>
            <person name="Ni P."/>
            <person name="Dong W."/>
            <person name="Hu S."/>
            <person name="Zeng C."/>
            <person name="Zhang J."/>
            <person name="Zhang Y."/>
            <person name="Li R."/>
            <person name="Xu Z."/>
            <person name="Li S."/>
            <person name="Li X."/>
            <person name="Zheng H."/>
            <person name="Cong L."/>
            <person name="Lin L."/>
            <person name="Yin J."/>
            <person name="Geng J."/>
            <person name="Li G."/>
            <person name="Shi J."/>
            <person name="Liu J."/>
            <person name="Lv H."/>
            <person name="Li J."/>
            <person name="Wang J."/>
            <person name="Deng Y."/>
            <person name="Ran L."/>
            <person name="Shi X."/>
            <person name="Wang X."/>
            <person name="Wu Q."/>
            <person name="Li C."/>
            <person name="Ren X."/>
            <person name="Wang J."/>
            <person name="Wang X."/>
            <person name="Li D."/>
            <person name="Liu D."/>
            <person name="Zhang X."/>
            <person name="Ji Z."/>
            <person name="Zhao W."/>
            <person name="Sun Y."/>
            <person name="Zhang Z."/>
            <person name="Bao J."/>
            <person name="Han Y."/>
            <person name="Dong L."/>
            <person name="Ji J."/>
            <person name="Chen P."/>
            <person name="Wu S."/>
            <person name="Liu J."/>
            <person name="Xiao Y."/>
            <person name="Bu D."/>
            <person name="Tan J."/>
            <person name="Yang L."/>
            <person name="Ye C."/>
            <person name="Zhang J."/>
            <person name="Xu J."/>
            <person name="Zhou Y."/>
            <person name="Yu Y."/>
            <person name="Zhang B."/>
            <person name="Zhuang S."/>
            <person name="Wei H."/>
            <person name="Liu B."/>
            <person name="Lei M."/>
            <person name="Yu H."/>
            <person name="Li Y."/>
            <person name="Xu H."/>
            <person name="Wei S."/>
            <person name="He X."/>
            <person name="Fang L."/>
            <person name="Zhang Z."/>
            <person name="Zhang Y."/>
            <person name="Huang X."/>
            <person name="Su Z."/>
            <person name="Tong W."/>
            <person name="Li J."/>
            <person name="Tong Z."/>
            <person name="Li S."/>
            <person name="Ye J."/>
            <person name="Wang L."/>
            <person name="Fang L."/>
            <person name="Lei T."/>
            <person name="Chen C."/>
            <person name="Chen H."/>
            <person name="Xu Z."/>
            <person name="Li H."/>
            <person name="Huang H."/>
            <person name="Zhang F."/>
            <person name="Xu H."/>
            <person name="Li N."/>
            <person name="Zhao C."/>
            <person name="Li S."/>
            <person name="Dong L."/>
            <person name="Huang Y."/>
            <person name="Li L."/>
            <person name="Xi Y."/>
            <person name="Qi Q."/>
            <person name="Li W."/>
            <person name="Zhang B."/>
            <person name="Hu W."/>
            <person name="Zhang Y."/>
            <person name="Tian X."/>
            <person name="Jiao Y."/>
            <person name="Liang X."/>
            <person name="Jin J."/>
            <person name="Gao L."/>
            <person name="Zheng W."/>
            <person name="Hao B."/>
            <person name="Liu S."/>
            <person name="Wang W."/>
            <person name="Yuan L."/>
            <person name="Cao M."/>
            <person name="McDermott J."/>
            <person name="Samudrala R."/>
            <person name="Wang J."/>
            <person name="Wong G.K."/>
            <person name="Yang H."/>
        </authorList>
    </citation>
    <scope>NUCLEOTIDE SEQUENCE [LARGE SCALE GENOMIC DNA]</scope>
    <source>
        <strain evidence="20">cv. 93-11</strain>
    </source>
</reference>
<accession>B8B9F6</accession>
<dbReference type="GO" id="GO:0005829">
    <property type="term" value="C:cytosol"/>
    <property type="evidence" value="ECO:0007669"/>
    <property type="project" value="TreeGrafter"/>
</dbReference>
<name>B8B9F6_ORYSI</name>
<dbReference type="CDD" id="cd19481">
    <property type="entry name" value="RecA-like_protease"/>
    <property type="match status" value="1"/>
</dbReference>
<dbReference type="InterPro" id="IPR029067">
    <property type="entry name" value="CDC48_domain_2-like_sf"/>
</dbReference>
<keyword evidence="7" id="KW-0547">Nucleotide-binding</keyword>
<keyword evidence="10" id="KW-0653">Protein transport</keyword>
<comment type="similarity">
    <text evidence="3">Belongs to the DHHC palmitoyltransferase family.</text>
</comment>
<evidence type="ECO:0000256" key="14">
    <source>
        <dbReference type="ARBA" id="ARBA00034532"/>
    </source>
</evidence>
<dbReference type="SUPFAM" id="SSF52540">
    <property type="entry name" value="P-loop containing nucleoside triphosphate hydrolases"/>
    <property type="match status" value="2"/>
</dbReference>
<evidence type="ECO:0000313" key="20">
    <source>
        <dbReference type="Proteomes" id="UP000007015"/>
    </source>
</evidence>
<dbReference type="InterPro" id="IPR041569">
    <property type="entry name" value="AAA_lid_3"/>
</dbReference>
<evidence type="ECO:0000256" key="9">
    <source>
        <dbReference type="ARBA" id="ARBA00022840"/>
    </source>
</evidence>
<keyword evidence="5" id="KW-0962">Peroxisome biogenesis</keyword>
<dbReference type="GO" id="GO:0005778">
    <property type="term" value="C:peroxisomal membrane"/>
    <property type="evidence" value="ECO:0007669"/>
    <property type="project" value="TreeGrafter"/>
</dbReference>
<comment type="similarity">
    <text evidence="2">Belongs to the AAA ATPase family.</text>
</comment>
<dbReference type="PROSITE" id="PS50216">
    <property type="entry name" value="DHHC"/>
    <property type="match status" value="1"/>
</dbReference>
<dbReference type="Proteomes" id="UP000007015">
    <property type="component" value="Chromosome 8"/>
</dbReference>
<evidence type="ECO:0000313" key="19">
    <source>
        <dbReference type="EMBL" id="EEC84013.1"/>
    </source>
</evidence>
<evidence type="ECO:0000256" key="6">
    <source>
        <dbReference type="ARBA" id="ARBA00022692"/>
    </source>
</evidence>
<feature type="region of interest" description="Disordered" evidence="16">
    <location>
        <begin position="422"/>
        <end position="540"/>
    </location>
</feature>
<evidence type="ECO:0000256" key="10">
    <source>
        <dbReference type="ARBA" id="ARBA00022927"/>
    </source>
</evidence>
<dbReference type="Gene3D" id="1.10.8.60">
    <property type="match status" value="2"/>
</dbReference>
<keyword evidence="11 17" id="KW-1133">Transmembrane helix</keyword>
<feature type="region of interest" description="Disordered" evidence="16">
    <location>
        <begin position="1714"/>
        <end position="1733"/>
    </location>
</feature>
<evidence type="ECO:0000256" key="2">
    <source>
        <dbReference type="ARBA" id="ARBA00006914"/>
    </source>
</evidence>
<sequence>MVRKNGWQLPAHTFQIIAITVFFLLVVAFYAFFAPFLGKQVLEYIAFGIYTPVAFVVFILYIRCTSINPADPGIMSKFQNGFRNAPTSGTGLQDTNLPGRGDVATGTNSPTSTFKSSLDGRSNHAGLAAGDGNNLSSQPPRSSSCSLVGGLICALFVEEDCRTLVDSEHQADGEDALFCTLCNAEVRKFSKHCRSCDKCVDGFDHHCRWLNNCVGRKNYFTFLALMITSLLWLAIEIGVGIAVLVVCFVNKNSESIIQDKLANGLTRPTFATIVAIFTLLSIIACIPLGELFFFHMILIRKGITTYEYVVAMRAMSEAPQEEEEEDGVNIVYSPTNSATTGFSGGSSLGLPYKGSWCTPPRIFVDQDEVIPHLEAGMVPSTIDPDTAGNAERANRAKKQVKISAWKLAKLDTNEAMKAAARARASSSVLRPVDARHRGGHDAGDLSSSGNGSVRSSVSAAAKEQRRRASSLPSSCAQSVASQDEYEQSGSSVMSSPVRLHKLAPPPLPAAHNVPPRPPPPVNAAPEAAIPRPPPPVPPATRISNPMFQSATSYVRENRRASVVWDQEAGRYVSVAPAPATARPGGGGGGAEQPAARAPPFLANPGGEREPLSAARSRNNPAAPAPTNAAPSSSSTLPSERLTYSGQSIFFGGPLLGGAAAAGEPRRDEAAGTRARGGESFPVFAPGTFQKKPPPFRRERNREQRDVVGAKSFVMYSILFSVAQELAECISLPDGTVAQLSVARSLAKADSVCIEPFSEDDWEILESRADLAEETILTQVGVVYEGMKFPLWLDGHNIVKFVVTSSSPKKSLVQLVPGTEVAVAPKKRRENSSQDVQKQSALKEEAQTKALLRVQAADRKYVHKFKYKGVELGVILSYAVLVHPDTAARASISNLQLVTVSSKSSPKRLAQKGKEVTQKKGILLPKERVREVVVYILFSDSVSKGHVMLPHSTRHYISADIHSWVYVKTFSANVKNDQPILTISPLHFKMQEKVAHDGSELGSQEANIWRKTSIPSENRDPFQEAHFGNNDDVLSTDVDNTSESILEHKILIKQWLVGQLKDMGLHVGNSEISPVVLPTKVLLHFEAVDQKHNRGKEFLYLLKVGFENSSYSNSQGNAELSWSIQTDDLENLELKFGRLELDDGFSNGFKLTRSSLGWMENAMSDVTKRLSVLLSSTSLRLFDQLKLPFPGHVLVLGPRGSGKTALVRAAAKYFEDHKEILAHVIYIDCSKLTVGKAKETKQTIEDSISEALLHAPSVILFDDMDNVVSVSSDPQAPQSSSSSDSIVRYLVDIMDEYKDKARNACGYGPIALMASAQSLQSLPQDLTSSGRFDFHVELPVLAIPEREALLKHHVEEHELQCSKEVLSEIASKCDGYDAYDLDILVDRAVHAAASRFVLPSSASVNCAEPTLVKEDFLKAIHDFLPVAMRDLSKYAPADGEGGWEDVGGLNEAVTIIKETLELPSKYPNIFTKAPVRLRSNILLYGPSGCGKTHIVGAAAAACSLRFISVKGPELLNKYIGSSEQSVRDFFAKAAAAAPCLLFFDEFESIAPQRGTQSAGVSDRVVNQFLTELDGVESLTGVFVFAATSKPQSIDAALLRPGRFDRLILCDFPGWHERLEILKVHSREVSLASDASLEEVASLTEGFTGADLAAILRDAKLAAVHKVLEDRNNGISDTQPCISKELLISTAREARPSTSAEQKMQYDMDFGQFVSSRKSVSTKARESKGKKVTLA</sequence>
<feature type="compositionally biased region" description="Low complexity" evidence="16">
    <location>
        <begin position="446"/>
        <end position="458"/>
    </location>
</feature>
<feature type="domain" description="AAA+ ATPase" evidence="18">
    <location>
        <begin position="1476"/>
        <end position="1612"/>
    </location>
</feature>
<evidence type="ECO:0000256" key="4">
    <source>
        <dbReference type="ARBA" id="ARBA00022448"/>
    </source>
</evidence>
<gene>
    <name evidence="19" type="ORF">OsI_30227</name>
</gene>
<evidence type="ECO:0000256" key="15">
    <source>
        <dbReference type="ARBA" id="ARBA00048778"/>
    </source>
</evidence>
<feature type="transmembrane region" description="Helical" evidence="17">
    <location>
        <begin position="12"/>
        <end position="34"/>
    </location>
</feature>
<comment type="catalytic activity">
    <reaction evidence="15">
        <text>ATP + H2O = ADP + phosphate + H(+)</text>
        <dbReference type="Rhea" id="RHEA:13065"/>
        <dbReference type="ChEBI" id="CHEBI:15377"/>
        <dbReference type="ChEBI" id="CHEBI:15378"/>
        <dbReference type="ChEBI" id="CHEBI:30616"/>
        <dbReference type="ChEBI" id="CHEBI:43474"/>
        <dbReference type="ChEBI" id="CHEBI:456216"/>
    </reaction>
    <physiologicalReaction direction="left-to-right" evidence="15">
        <dbReference type="Rhea" id="RHEA:13066"/>
    </physiologicalReaction>
</comment>